<dbReference type="InterPro" id="IPR016151">
    <property type="entry name" value="DNA_mismatch_repair_MutS_N"/>
</dbReference>
<feature type="compositionally biased region" description="Low complexity" evidence="7">
    <location>
        <begin position="228"/>
        <end position="242"/>
    </location>
</feature>
<comment type="function">
    <text evidence="6">Component of the post-replicative DNA mismatch repair system (MMR).</text>
</comment>
<dbReference type="SUPFAM" id="SSF55271">
    <property type="entry name" value="DNA repair protein MutS, domain I"/>
    <property type="match status" value="1"/>
</dbReference>
<evidence type="ECO:0000256" key="6">
    <source>
        <dbReference type="PIRNR" id="PIRNR037677"/>
    </source>
</evidence>
<dbReference type="SUPFAM" id="SSF52540">
    <property type="entry name" value="P-loop containing nucleoside triphosphate hydrolases"/>
    <property type="match status" value="1"/>
</dbReference>
<evidence type="ECO:0000256" key="5">
    <source>
        <dbReference type="ARBA" id="ARBA00023125"/>
    </source>
</evidence>
<dbReference type="PANTHER" id="PTHR11361">
    <property type="entry name" value="DNA MISMATCH REPAIR PROTEIN MUTS FAMILY MEMBER"/>
    <property type="match status" value="1"/>
</dbReference>
<dbReference type="SMART" id="SM00534">
    <property type="entry name" value="MUTSac"/>
    <property type="match status" value="1"/>
</dbReference>
<dbReference type="PROSITE" id="PS00486">
    <property type="entry name" value="DNA_MISMATCH_REPAIR_2"/>
    <property type="match status" value="1"/>
</dbReference>
<dbReference type="GO" id="GO:0030983">
    <property type="term" value="F:mismatched DNA binding"/>
    <property type="evidence" value="ECO:0007669"/>
    <property type="project" value="UniProtKB-UniRule"/>
</dbReference>
<proteinExistence type="inferred from homology"/>
<dbReference type="InterPro" id="IPR036187">
    <property type="entry name" value="DNA_mismatch_repair_MutS_sf"/>
</dbReference>
<dbReference type="Pfam" id="PF05192">
    <property type="entry name" value="MutS_III"/>
    <property type="match status" value="1"/>
</dbReference>
<keyword evidence="10" id="KW-1185">Reference proteome</keyword>
<dbReference type="EMBL" id="JALLPJ020001291">
    <property type="protein sequence ID" value="KAL3771241.1"/>
    <property type="molecule type" value="Genomic_DNA"/>
</dbReference>
<evidence type="ECO:0000313" key="9">
    <source>
        <dbReference type="EMBL" id="KAL3771241.1"/>
    </source>
</evidence>
<feature type="compositionally biased region" description="Acidic residues" evidence="7">
    <location>
        <begin position="176"/>
        <end position="192"/>
    </location>
</feature>
<comment type="similarity">
    <text evidence="1 6">Belongs to the DNA mismatch repair MutS family.</text>
</comment>
<dbReference type="SMART" id="SM00533">
    <property type="entry name" value="MUTSd"/>
    <property type="match status" value="1"/>
</dbReference>
<evidence type="ECO:0000256" key="7">
    <source>
        <dbReference type="SAM" id="MobiDB-lite"/>
    </source>
</evidence>
<name>A0ABD3N5C0_9STRA</name>
<dbReference type="GO" id="GO:0005524">
    <property type="term" value="F:ATP binding"/>
    <property type="evidence" value="ECO:0007669"/>
    <property type="project" value="UniProtKB-UniRule"/>
</dbReference>
<feature type="region of interest" description="Disordered" evidence="7">
    <location>
        <begin position="101"/>
        <end position="249"/>
    </location>
</feature>
<dbReference type="InterPro" id="IPR007695">
    <property type="entry name" value="DNA_mismatch_repair_MutS-lik_N"/>
</dbReference>
<feature type="compositionally biased region" description="Acidic residues" evidence="7">
    <location>
        <begin position="155"/>
        <end position="169"/>
    </location>
</feature>
<organism evidence="9 10">
    <name type="scientific">Cyclotella atomus</name>
    <dbReference type="NCBI Taxonomy" id="382360"/>
    <lineage>
        <taxon>Eukaryota</taxon>
        <taxon>Sar</taxon>
        <taxon>Stramenopiles</taxon>
        <taxon>Ochrophyta</taxon>
        <taxon>Bacillariophyta</taxon>
        <taxon>Coscinodiscophyceae</taxon>
        <taxon>Thalassiosirophycidae</taxon>
        <taxon>Stephanodiscales</taxon>
        <taxon>Stephanodiscaceae</taxon>
        <taxon>Cyclotella</taxon>
    </lineage>
</organism>
<evidence type="ECO:0000256" key="3">
    <source>
        <dbReference type="ARBA" id="ARBA00022763"/>
    </source>
</evidence>
<comment type="caution">
    <text evidence="9">The sequence shown here is derived from an EMBL/GenBank/DDBJ whole genome shotgun (WGS) entry which is preliminary data.</text>
</comment>
<keyword evidence="5 6" id="KW-0238">DNA-binding</keyword>
<dbReference type="PANTHER" id="PTHR11361:SF148">
    <property type="entry name" value="DNA MISMATCH REPAIR PROTEIN MSH6"/>
    <property type="match status" value="1"/>
</dbReference>
<dbReference type="Pfam" id="PF01624">
    <property type="entry name" value="MutS_I"/>
    <property type="match status" value="1"/>
</dbReference>
<reference evidence="9 10" key="1">
    <citation type="submission" date="2024-10" db="EMBL/GenBank/DDBJ databases">
        <title>Updated reference genomes for cyclostephanoid diatoms.</title>
        <authorList>
            <person name="Roberts W.R."/>
            <person name="Alverson A.J."/>
        </authorList>
    </citation>
    <scope>NUCLEOTIDE SEQUENCE [LARGE SCALE GENOMIC DNA]</scope>
    <source>
        <strain evidence="9 10">AJA010-31</strain>
    </source>
</reference>
<evidence type="ECO:0000256" key="2">
    <source>
        <dbReference type="ARBA" id="ARBA00022741"/>
    </source>
</evidence>
<dbReference type="PIRSF" id="PIRSF037677">
    <property type="entry name" value="DNA_mis_repair_Msh6"/>
    <property type="match status" value="1"/>
</dbReference>
<evidence type="ECO:0000256" key="1">
    <source>
        <dbReference type="ARBA" id="ARBA00006271"/>
    </source>
</evidence>
<feature type="compositionally biased region" description="Polar residues" evidence="7">
    <location>
        <begin position="218"/>
        <end position="227"/>
    </location>
</feature>
<keyword evidence="4 6" id="KW-0067">ATP-binding</keyword>
<accession>A0ABD3N5C0</accession>
<feature type="compositionally biased region" description="Basic and acidic residues" evidence="7">
    <location>
        <begin position="120"/>
        <end position="132"/>
    </location>
</feature>
<evidence type="ECO:0000256" key="4">
    <source>
        <dbReference type="ARBA" id="ARBA00022840"/>
    </source>
</evidence>
<sequence>MVKPAPKPTGQKTLFTFFKPKPADNAPPPAKPKPAAVACPASNPPPSSLELNTKISVYWPDDREWYPCRISKRFDEGKDKGKVKLLYEDGDTETVRLEDQTWKLYDNRSRKSNGAALGRSSEEGAGDKRSGDTDEEEEEKVGAATNAKRRRIMESSDESFAMDEADDDDSFKCDLDDSEEEEEFDADEEEEEAPKPKPKAAPKQAPSRPKPQLKVTELTPNASTRPQRTVTKTPAKPTRPTPINLSSKQLNPAFPQKDVVNPAGTHLHNHLSFFSNRTDLNGFTSDHPNFSVFNMKIDYKELESMSATLGTKLSPAQQQWWEIKSQYANCVLLFKTGKFYEMFHDDADIASQVLKILYMKGVLAHAGFPEAAYANMVGKLVDAGYRVARVEQTETPDGLKERKKRMSGKNKPQVVAREVCGVVTRGTRTFCYLEDVKALEDGSQVKGPLIVIKETEFSRDSSDNMDTDEDSTHAVCEYGVTIIDALTATVTLGQFADDVLRTRMQTLLASFDPTEVIVEGGENGASLLGLIKTACPRTSIGTIGPNDNFPKSFAVEDEARIAMVRPRQKIHPWSVKECIDELHRKGYYPRSSKNGAENGGATGRWPEVLRACIEGEADLVLSSFGAALFYLQSNLVDDEILSMGLVKAYIPPNSGSSANETSRSQTPEQLQNIYQQEARRDAGVELDHANDSGYSAEEATIDHMALDGTTLANLEILHNLSSGSYKGSLLTKIDFTKSPHGSRLLKAWLLRPLFIKAEIDRRADAVAELSTGAAAMAMREVRDLLKRTGDIERLLSRVHSMGGGGNRSGASHHPDERAIFYENEKHNKRKVEDFSKLLNGLKSAAGIPEKFDGVHIDSPLLANLVRNRDDGGLMPSDLHERLDWFFENFDLKKAAKGEFEPSPGMNEDYDAACEEIETILGELDTYKREMSSYLGQGAKHSWKYINTKEDSKDKYLIELPASVNVPDEFQVKGKRGKGQNQVNKYRVPEVEGLVQRLERAIDVKKDGKSMGMKMVFARFDDMRETWKTAMMATAMLDAIGSLAALAGQPGFCRPNIVQCPPNRKPGIKVVQGRHPCVEVTHNGSSFIPNDLTLGGNLEADDSGVSHGASILLLSGPNMGGKSTLLRQTCLITILAQIGSFVPAEECSLTPVDRIFTRLGASDRILCGQSTFFVELAETAAAVRGATRRSLVIMDELGRGTSTFDGTAIASATVKHLVERSKCLTMFATHYHSLLEDWKNDESICLGHMECMVEEDSSDNDVDKSNITFLYTLGAGPCPKSFGVNVARLAGLPDDVLRRAKNISAAFEAEMNGEVNHHKIIPASARSLVAKVESAFTSDGRLTGFDQLQDLWKSLQ</sequence>
<feature type="domain" description="DNA mismatch repair proteins mutS family" evidence="8">
    <location>
        <begin position="1189"/>
        <end position="1205"/>
    </location>
</feature>
<protein>
    <recommendedName>
        <fullName evidence="6">DNA mismatch repair protein</fullName>
    </recommendedName>
</protein>
<keyword evidence="6" id="KW-0234">DNA repair</keyword>
<dbReference type="CDD" id="cd20404">
    <property type="entry name" value="Tudor_Agenet_AtEML-like"/>
    <property type="match status" value="1"/>
</dbReference>
<dbReference type="InterPro" id="IPR002999">
    <property type="entry name" value="Tudor"/>
</dbReference>
<dbReference type="Gene3D" id="3.40.50.300">
    <property type="entry name" value="P-loop containing nucleotide triphosphate hydrolases"/>
    <property type="match status" value="1"/>
</dbReference>
<gene>
    <name evidence="9" type="ORF">ACHAWO_005181</name>
</gene>
<dbReference type="SUPFAM" id="SSF48334">
    <property type="entry name" value="DNA repair protein MutS, domain III"/>
    <property type="match status" value="1"/>
</dbReference>
<dbReference type="InterPro" id="IPR027417">
    <property type="entry name" value="P-loop_NTPase"/>
</dbReference>
<dbReference type="Gene3D" id="2.30.30.140">
    <property type="match status" value="1"/>
</dbReference>
<dbReference type="SMART" id="SM00333">
    <property type="entry name" value="TUDOR"/>
    <property type="match status" value="1"/>
</dbReference>
<dbReference type="GO" id="GO:0006281">
    <property type="term" value="P:DNA repair"/>
    <property type="evidence" value="ECO:0007669"/>
    <property type="project" value="UniProtKB-KW"/>
</dbReference>
<dbReference type="InterPro" id="IPR000432">
    <property type="entry name" value="DNA_mismatch_repair_MutS_C"/>
</dbReference>
<dbReference type="Gene3D" id="1.10.1420.10">
    <property type="match status" value="2"/>
</dbReference>
<keyword evidence="3 6" id="KW-0227">DNA damage</keyword>
<keyword evidence="2 6" id="KW-0547">Nucleotide-binding</keyword>
<dbReference type="InterPro" id="IPR045076">
    <property type="entry name" value="MutS"/>
</dbReference>
<evidence type="ECO:0000259" key="8">
    <source>
        <dbReference type="PROSITE" id="PS00486"/>
    </source>
</evidence>
<dbReference type="Proteomes" id="UP001530400">
    <property type="component" value="Unassembled WGS sequence"/>
</dbReference>
<dbReference type="InterPro" id="IPR007696">
    <property type="entry name" value="DNA_mismatch_repair_MutS_core"/>
</dbReference>
<dbReference type="InterPro" id="IPR017261">
    <property type="entry name" value="DNA_mismatch_repair_MutS/MSH"/>
</dbReference>
<feature type="region of interest" description="Disordered" evidence="7">
    <location>
        <begin position="1"/>
        <end position="50"/>
    </location>
</feature>
<dbReference type="Gene3D" id="3.30.420.110">
    <property type="entry name" value="MutS, connector domain"/>
    <property type="match status" value="1"/>
</dbReference>
<evidence type="ECO:0000313" key="10">
    <source>
        <dbReference type="Proteomes" id="UP001530400"/>
    </source>
</evidence>
<dbReference type="Gene3D" id="3.40.1170.10">
    <property type="entry name" value="DNA repair protein MutS, domain I"/>
    <property type="match status" value="1"/>
</dbReference>
<dbReference type="Pfam" id="PF00488">
    <property type="entry name" value="MutS_V"/>
    <property type="match status" value="1"/>
</dbReference>
<dbReference type="InterPro" id="IPR036678">
    <property type="entry name" value="MutS_con_dom_sf"/>
</dbReference>